<dbReference type="EMBL" id="PDGH01000146">
    <property type="protein sequence ID" value="POB41983.1"/>
    <property type="molecule type" value="Genomic_DNA"/>
</dbReference>
<dbReference type="Gene3D" id="3.30.70.270">
    <property type="match status" value="1"/>
</dbReference>
<dbReference type="PANTHER" id="PTHR35936:SF37">
    <property type="entry name" value="AMINO ACID ABC TRANSPORTER SUBSTRATE-BINDING PROTEIN"/>
    <property type="match status" value="1"/>
</dbReference>
<dbReference type="RefSeq" id="WP_072603507.1">
    <property type="nucleotide sequence ID" value="NZ_CABMOC010000002.1"/>
</dbReference>
<reference evidence="5 6" key="1">
    <citation type="journal article" date="2018" name="Front. Microbiol.">
        <title>Phylogeny of Vibrio vulnificus from the Analysis of the Core-Genome: Implications for Intra-Species Taxonomy.</title>
        <authorList>
            <person name="Roig F.J."/>
            <person name="Gonzalez-Candelas F."/>
            <person name="Sanjuan E."/>
            <person name="Fouz B."/>
            <person name="Feil E.J."/>
            <person name="Llorens C."/>
            <person name="Baker-Austin C."/>
            <person name="Oliver J.D."/>
            <person name="Danin-Poleg Y."/>
            <person name="Gibas C.J."/>
            <person name="Kashi Y."/>
            <person name="Gulig P.A."/>
            <person name="Morrison S.S."/>
            <person name="Amaro C."/>
        </authorList>
    </citation>
    <scope>NUCLEOTIDE SEQUENCE [LARGE SCALE GENOMIC DNA]</scope>
    <source>
        <strain evidence="5 6">CECT4608</strain>
    </source>
</reference>
<dbReference type="CDD" id="cd01949">
    <property type="entry name" value="GGDEF"/>
    <property type="match status" value="1"/>
</dbReference>
<protein>
    <submittedName>
        <fullName evidence="5">GGDEF domain-containing protein</fullName>
    </submittedName>
</protein>
<dbReference type="AlphaFoldDB" id="A0A2S3QVT1"/>
<dbReference type="SMART" id="SM00062">
    <property type="entry name" value="PBPb"/>
    <property type="match status" value="1"/>
</dbReference>
<evidence type="ECO:0000313" key="6">
    <source>
        <dbReference type="Proteomes" id="UP000237466"/>
    </source>
</evidence>
<dbReference type="PROSITE" id="PS50887">
    <property type="entry name" value="GGDEF"/>
    <property type="match status" value="1"/>
</dbReference>
<name>A0A2S3QVT1_VIBVL</name>
<dbReference type="Gene3D" id="3.40.190.10">
    <property type="entry name" value="Periplasmic binding protein-like II"/>
    <property type="match status" value="4"/>
</dbReference>
<evidence type="ECO:0000256" key="2">
    <source>
        <dbReference type="ARBA" id="ARBA00022729"/>
    </source>
</evidence>
<feature type="chain" id="PRO_5015440825" evidence="3">
    <location>
        <begin position="23"/>
        <end position="657"/>
    </location>
</feature>
<organism evidence="5 6">
    <name type="scientific">Vibrio vulnificus</name>
    <dbReference type="NCBI Taxonomy" id="672"/>
    <lineage>
        <taxon>Bacteria</taxon>
        <taxon>Pseudomonadati</taxon>
        <taxon>Pseudomonadota</taxon>
        <taxon>Gammaproteobacteria</taxon>
        <taxon>Vibrionales</taxon>
        <taxon>Vibrionaceae</taxon>
        <taxon>Vibrio</taxon>
    </lineage>
</organism>
<dbReference type="InterPro" id="IPR000160">
    <property type="entry name" value="GGDEF_dom"/>
</dbReference>
<feature type="domain" description="GGDEF" evidence="4">
    <location>
        <begin position="532"/>
        <end position="657"/>
    </location>
</feature>
<dbReference type="InterPro" id="IPR001638">
    <property type="entry name" value="Solute-binding_3/MltF_N"/>
</dbReference>
<dbReference type="SUPFAM" id="SSF55073">
    <property type="entry name" value="Nucleotide cyclase"/>
    <property type="match status" value="1"/>
</dbReference>
<comment type="similarity">
    <text evidence="1">Belongs to the bacterial solute-binding protein 3 family.</text>
</comment>
<dbReference type="SUPFAM" id="SSF53850">
    <property type="entry name" value="Periplasmic binding protein-like II"/>
    <property type="match status" value="2"/>
</dbReference>
<dbReference type="Pfam" id="PF00497">
    <property type="entry name" value="SBP_bac_3"/>
    <property type="match status" value="2"/>
</dbReference>
<gene>
    <name evidence="5" type="ORF">CRN52_23660</name>
</gene>
<dbReference type="Proteomes" id="UP000237466">
    <property type="component" value="Unassembled WGS sequence"/>
</dbReference>
<proteinExistence type="inferred from homology"/>
<dbReference type="PANTHER" id="PTHR35936">
    <property type="entry name" value="MEMBRANE-BOUND LYTIC MUREIN TRANSGLYCOSYLASE F"/>
    <property type="match status" value="1"/>
</dbReference>
<keyword evidence="2 3" id="KW-0732">Signal</keyword>
<dbReference type="InterPro" id="IPR029787">
    <property type="entry name" value="Nucleotide_cyclase"/>
</dbReference>
<feature type="signal peptide" evidence="3">
    <location>
        <begin position="1"/>
        <end position="22"/>
    </location>
</feature>
<sequence length="657" mass="74626">MIKKFGWLLSCVFVWVSFNCWAKSKEITVATEADDVVTRVLFDAIAEQFALDVTYVNMPSFDAILDSVARGETDFAANITFTHEREKRFSYSHPTNIEYTYLYSNTTNSLRDATRIGVPQDTIYGELIAVNHPDIQLVSYQGHEEAYALISHGQVDGIVDAINQLKPMLLKGTNAHLLNDEISIKPVSIVSQKGQHLEELTQFAQFIHSEQMQKRLREEITQYQFAIRKQALQQAIAQAPLDLDEPLTIKLEPIYPYVIYHPDGHVSGITAEVLQQSCDILALNCQLVSRSDERWGEMLQGFIQQEFDLLAPLAMTKAREQFTYYTSPHYAPQSVIVKRLGYKPNVYSHVSQLIAERVGVVEDDYFDALLTQMLPLKELSRFSDHDAMVSALLANRVDYITMDTATLNYLLRNELKLAIEQDDAIGVFDTSKISIGLANTEKGRVLAPYFSRAIEMLDLNSIIERYDVRPDWRSSLEMEQKFAAKTQTLFAAMLLLAFALSYYLHRLSNTDNLTGLGNRRQLQRKYGNGIAGDLAILYIDVNNFKPINDTYGHHCGDMVLKAIAQEIKSHWRGKGFRVGGDEFILIGKASQREVEEAFDRFSRIRLEQHIAGKPLIISSSIGLSARRERAMSLQKALHLADVDMYQSKNEQREMGYS</sequence>
<evidence type="ECO:0000256" key="3">
    <source>
        <dbReference type="SAM" id="SignalP"/>
    </source>
</evidence>
<evidence type="ECO:0000313" key="5">
    <source>
        <dbReference type="EMBL" id="POB41983.1"/>
    </source>
</evidence>
<accession>A0A2S3QVT1</accession>
<dbReference type="Pfam" id="PF00990">
    <property type="entry name" value="GGDEF"/>
    <property type="match status" value="1"/>
</dbReference>
<evidence type="ECO:0000259" key="4">
    <source>
        <dbReference type="PROSITE" id="PS50887"/>
    </source>
</evidence>
<comment type="caution">
    <text evidence="5">The sequence shown here is derived from an EMBL/GenBank/DDBJ whole genome shotgun (WGS) entry which is preliminary data.</text>
</comment>
<dbReference type="SMART" id="SM00267">
    <property type="entry name" value="GGDEF"/>
    <property type="match status" value="1"/>
</dbReference>
<dbReference type="InterPro" id="IPR043128">
    <property type="entry name" value="Rev_trsase/Diguanyl_cyclase"/>
</dbReference>
<evidence type="ECO:0000256" key="1">
    <source>
        <dbReference type="ARBA" id="ARBA00010333"/>
    </source>
</evidence>
<dbReference type="NCBIfam" id="TIGR00254">
    <property type="entry name" value="GGDEF"/>
    <property type="match status" value="1"/>
</dbReference>